<proteinExistence type="predicted"/>
<dbReference type="InterPro" id="IPR050468">
    <property type="entry name" value="Cuticle_Struct_Prot"/>
</dbReference>
<keyword evidence="2 5" id="KW-0732">Signal</keyword>
<accession>A0A9N8KVU7</accession>
<feature type="region of interest" description="Disordered" evidence="4">
    <location>
        <begin position="326"/>
        <end position="350"/>
    </location>
</feature>
<dbReference type="EMBL" id="LR824011">
    <property type="protein sequence ID" value="CAD0198314.1"/>
    <property type="molecule type" value="Genomic_DNA"/>
</dbReference>
<keyword evidence="1 3" id="KW-0193">Cuticle</keyword>
<dbReference type="AlphaFoldDB" id="A0A9N8KVU7"/>
<dbReference type="InterPro" id="IPR031311">
    <property type="entry name" value="CHIT_BIND_RR_consensus"/>
</dbReference>
<feature type="compositionally biased region" description="Polar residues" evidence="4">
    <location>
        <begin position="326"/>
        <end position="337"/>
    </location>
</feature>
<evidence type="ECO:0000256" key="2">
    <source>
        <dbReference type="ARBA" id="ARBA00022729"/>
    </source>
</evidence>
<evidence type="ECO:0000256" key="1">
    <source>
        <dbReference type="ARBA" id="ARBA00022460"/>
    </source>
</evidence>
<name>A0A9N8KVU7_CHRIL</name>
<dbReference type="PANTHER" id="PTHR10380:SF109">
    <property type="entry name" value="CUTICULAR PROTEIN 49AH"/>
    <property type="match status" value="1"/>
</dbReference>
<dbReference type="PROSITE" id="PS00233">
    <property type="entry name" value="CHIT_BIND_RR_1"/>
    <property type="match status" value="2"/>
</dbReference>
<feature type="signal peptide" evidence="5">
    <location>
        <begin position="1"/>
        <end position="16"/>
    </location>
</feature>
<dbReference type="Pfam" id="PF00379">
    <property type="entry name" value="Chitin_bind_4"/>
    <property type="match status" value="2"/>
</dbReference>
<dbReference type="PROSITE" id="PS51155">
    <property type="entry name" value="CHIT_BIND_RR_2"/>
    <property type="match status" value="2"/>
</dbReference>
<evidence type="ECO:0000256" key="4">
    <source>
        <dbReference type="SAM" id="MobiDB-lite"/>
    </source>
</evidence>
<dbReference type="GO" id="GO:0062129">
    <property type="term" value="C:chitin-based extracellular matrix"/>
    <property type="evidence" value="ECO:0007669"/>
    <property type="project" value="TreeGrafter"/>
</dbReference>
<dbReference type="OrthoDB" id="7781803at2759"/>
<sequence>MKLLVVICAVLSLAAALPQRRLSLKPEAEADDQQPAEQNYNNYQQQAPEFRQPPPQQEYRQAKAIDDFRPKVSLETTTFIPIIRFDKEQGTDGSYKTAYETGNNIHASEEGFLRAVGEDQNALVQQGSYSYTAPDGQVITVEYTADEFGFRVKGDHIPTPPPVSPEIQKGLDLIYAGIKANAERDALEAKNNPEGAARQQEDRAALDYKAVAYTTVEAQSTAPIPIIRYESEGPNVDGSYKWLYETGNEINAEESGYVKNFGQGEGKEIQTAEGKFSYKAPDGTLIALTYIADENGFQPQGDHLPTPPPIPEAIQKALDYLKTLPPSNEGASSNIKPQYQAAPFKARPRF</sequence>
<reference evidence="6" key="1">
    <citation type="submission" date="2021-12" db="EMBL/GenBank/DDBJ databases">
        <authorList>
            <person name="King R."/>
        </authorList>
    </citation>
    <scope>NUCLEOTIDE SEQUENCE</scope>
</reference>
<evidence type="ECO:0000313" key="7">
    <source>
        <dbReference type="Proteomes" id="UP001154114"/>
    </source>
</evidence>
<dbReference type="PANTHER" id="PTHR10380">
    <property type="entry name" value="CUTICLE PROTEIN"/>
    <property type="match status" value="1"/>
</dbReference>
<feature type="chain" id="PRO_5040455859" evidence="5">
    <location>
        <begin position="17"/>
        <end position="350"/>
    </location>
</feature>
<evidence type="ECO:0000256" key="5">
    <source>
        <dbReference type="SAM" id="SignalP"/>
    </source>
</evidence>
<gene>
    <name evidence="6" type="ORF">CINC_LOCUS12587</name>
</gene>
<keyword evidence="7" id="KW-1185">Reference proteome</keyword>
<dbReference type="GO" id="GO:0008010">
    <property type="term" value="F:structural constituent of chitin-based larval cuticle"/>
    <property type="evidence" value="ECO:0007669"/>
    <property type="project" value="TreeGrafter"/>
</dbReference>
<dbReference type="PRINTS" id="PR00947">
    <property type="entry name" value="CUTICLE"/>
</dbReference>
<evidence type="ECO:0000256" key="3">
    <source>
        <dbReference type="PROSITE-ProRule" id="PRU00497"/>
    </source>
</evidence>
<dbReference type="InterPro" id="IPR000618">
    <property type="entry name" value="Insect_cuticle"/>
</dbReference>
<organism evidence="6 7">
    <name type="scientific">Chrysodeixis includens</name>
    <name type="common">Soybean looper</name>
    <name type="synonym">Pseudoplusia includens</name>
    <dbReference type="NCBI Taxonomy" id="689277"/>
    <lineage>
        <taxon>Eukaryota</taxon>
        <taxon>Metazoa</taxon>
        <taxon>Ecdysozoa</taxon>
        <taxon>Arthropoda</taxon>
        <taxon>Hexapoda</taxon>
        <taxon>Insecta</taxon>
        <taxon>Pterygota</taxon>
        <taxon>Neoptera</taxon>
        <taxon>Endopterygota</taxon>
        <taxon>Lepidoptera</taxon>
        <taxon>Glossata</taxon>
        <taxon>Ditrysia</taxon>
        <taxon>Noctuoidea</taxon>
        <taxon>Noctuidae</taxon>
        <taxon>Plusiinae</taxon>
        <taxon>Chrysodeixis</taxon>
    </lineage>
</organism>
<protein>
    <submittedName>
        <fullName evidence="6">Uncharacterized protein</fullName>
    </submittedName>
</protein>
<dbReference type="Proteomes" id="UP001154114">
    <property type="component" value="Chromosome 8"/>
</dbReference>
<evidence type="ECO:0000313" key="6">
    <source>
        <dbReference type="EMBL" id="CAD0198314.1"/>
    </source>
</evidence>